<organism evidence="2 3">
    <name type="scientific">Pseudo-nitzschia multistriata</name>
    <dbReference type="NCBI Taxonomy" id="183589"/>
    <lineage>
        <taxon>Eukaryota</taxon>
        <taxon>Sar</taxon>
        <taxon>Stramenopiles</taxon>
        <taxon>Ochrophyta</taxon>
        <taxon>Bacillariophyta</taxon>
        <taxon>Bacillariophyceae</taxon>
        <taxon>Bacillariophycidae</taxon>
        <taxon>Bacillariales</taxon>
        <taxon>Bacillariaceae</taxon>
        <taxon>Pseudo-nitzschia</taxon>
    </lineage>
</organism>
<dbReference type="Proteomes" id="UP000291116">
    <property type="component" value="Unassembled WGS sequence"/>
</dbReference>
<keyword evidence="3" id="KW-1185">Reference proteome</keyword>
<gene>
    <name evidence="2" type="ORF">PSNMU_V1.4_AUG-EV-PASAV3_0035890</name>
</gene>
<sequence length="102" mass="11757">MVWSIVQLENLLFLLLPELLCRPRLYSSPDEYDSLMLVSFADLSSSGGLTVQFLMDFFFEMEPREPSSPLPCIEASDFARLPRFLASSWFCSSIRRFISSFN</sequence>
<evidence type="ECO:0000313" key="2">
    <source>
        <dbReference type="EMBL" id="VEU36805.1"/>
    </source>
</evidence>
<protein>
    <recommendedName>
        <fullName evidence="4">Secreted protein</fullName>
    </recommendedName>
</protein>
<dbReference type="AlphaFoldDB" id="A0A448Z497"/>
<accession>A0A448Z497</accession>
<dbReference type="EMBL" id="CAACVS010000103">
    <property type="protein sequence ID" value="VEU36805.1"/>
    <property type="molecule type" value="Genomic_DNA"/>
</dbReference>
<keyword evidence="1" id="KW-0732">Signal</keyword>
<feature type="signal peptide" evidence="1">
    <location>
        <begin position="1"/>
        <end position="21"/>
    </location>
</feature>
<name>A0A448Z497_9STRA</name>
<evidence type="ECO:0000313" key="3">
    <source>
        <dbReference type="Proteomes" id="UP000291116"/>
    </source>
</evidence>
<evidence type="ECO:0008006" key="4">
    <source>
        <dbReference type="Google" id="ProtNLM"/>
    </source>
</evidence>
<reference evidence="2 3" key="1">
    <citation type="submission" date="2019-01" db="EMBL/GenBank/DDBJ databases">
        <authorList>
            <person name="Ferrante I. M."/>
        </authorList>
    </citation>
    <scope>NUCLEOTIDE SEQUENCE [LARGE SCALE GENOMIC DNA]</scope>
    <source>
        <strain evidence="2 3">B856</strain>
    </source>
</reference>
<proteinExistence type="predicted"/>
<evidence type="ECO:0000256" key="1">
    <source>
        <dbReference type="SAM" id="SignalP"/>
    </source>
</evidence>
<feature type="chain" id="PRO_5019430394" description="Secreted protein" evidence="1">
    <location>
        <begin position="22"/>
        <end position="102"/>
    </location>
</feature>